<protein>
    <submittedName>
        <fullName evidence="1">Uncharacterized protein</fullName>
    </submittedName>
</protein>
<gene>
    <name evidence="1" type="ORF">LBLM1_04230</name>
</gene>
<dbReference type="HOGENOM" id="CLU_2356205_0_0_9"/>
<dbReference type="STRING" id="1130798.LBLM1_04230"/>
<proteinExistence type="predicted"/>
<organism evidence="1 2">
    <name type="scientific">Limosilactobacillus mucosae LM1</name>
    <dbReference type="NCBI Taxonomy" id="1130798"/>
    <lineage>
        <taxon>Bacteria</taxon>
        <taxon>Bacillati</taxon>
        <taxon>Bacillota</taxon>
        <taxon>Bacilli</taxon>
        <taxon>Lactobacillales</taxon>
        <taxon>Lactobacillaceae</taxon>
        <taxon>Limosilactobacillus</taxon>
    </lineage>
</organism>
<evidence type="ECO:0000313" key="1">
    <source>
        <dbReference type="EMBL" id="AJT50330.1"/>
    </source>
</evidence>
<dbReference type="Proteomes" id="UP000003645">
    <property type="component" value="Chromosome"/>
</dbReference>
<sequence length="96" mass="11176">MDLKGLRVRYWGLAYQYRQLHDFEERRRIALRLNEHLTVGVGVLQRSKEGSVKRWRQIDGLTVTVISKLGVVRGWLSSTACTNGFTIKQVMKEKQD</sequence>
<evidence type="ECO:0000313" key="2">
    <source>
        <dbReference type="Proteomes" id="UP000003645"/>
    </source>
</evidence>
<reference evidence="1 2" key="1">
    <citation type="journal article" date="2012" name="J. Bacteriol.">
        <title>Genome sequence of Lactobacillus mucosae LM1, isolated from piglet feces.</title>
        <authorList>
            <person name="Lee J.H."/>
            <person name="Valeriano V.D."/>
            <person name="Shin Y.R."/>
            <person name="Chae J.P."/>
            <person name="Kim G.B."/>
            <person name="Ham J.S."/>
            <person name="Chun J."/>
            <person name="Kang D.K."/>
        </authorList>
    </citation>
    <scope>NUCLEOTIDE SEQUENCE [LARGE SCALE GENOMIC DNA]</scope>
    <source>
        <strain evidence="1 2">LM1</strain>
    </source>
</reference>
<accession>A0A0D4CK81</accession>
<name>A0A0D4CK81_LIMMU</name>
<dbReference type="EMBL" id="CP011013">
    <property type="protein sequence ID" value="AJT50330.1"/>
    <property type="molecule type" value="Genomic_DNA"/>
</dbReference>
<dbReference type="KEGG" id="lmu:LBLM1_04230"/>
<dbReference type="AlphaFoldDB" id="A0A0D4CK81"/>
<keyword evidence="2" id="KW-1185">Reference proteome</keyword>